<dbReference type="EMBL" id="CP027777">
    <property type="protein sequence ID" value="AVQ39229.1"/>
    <property type="molecule type" value="Genomic_DNA"/>
</dbReference>
<dbReference type="InterPro" id="IPR009081">
    <property type="entry name" value="PP-bd_ACP"/>
</dbReference>
<dbReference type="InterPro" id="IPR036736">
    <property type="entry name" value="ACP-like_sf"/>
</dbReference>
<dbReference type="InterPro" id="IPR010080">
    <property type="entry name" value="Thioester_reductase-like_dom"/>
</dbReference>
<dbReference type="InterPro" id="IPR020845">
    <property type="entry name" value="AMP-binding_CS"/>
</dbReference>
<evidence type="ECO:0000259" key="8">
    <source>
        <dbReference type="PROSITE" id="PS50075"/>
    </source>
</evidence>
<dbReference type="Gene3D" id="1.10.1200.10">
    <property type="entry name" value="ACP-like"/>
    <property type="match status" value="4"/>
</dbReference>
<dbReference type="Gene3D" id="3.30.300.30">
    <property type="match status" value="3"/>
</dbReference>
<dbReference type="FunFam" id="1.10.1200.10:FF:000005">
    <property type="entry name" value="Nonribosomal peptide synthetase 1"/>
    <property type="match status" value="1"/>
</dbReference>
<dbReference type="NCBIfam" id="TIGR01733">
    <property type="entry name" value="AA-adenyl-dom"/>
    <property type="match status" value="3"/>
</dbReference>
<dbReference type="PROSITE" id="PS00455">
    <property type="entry name" value="AMP_BINDING"/>
    <property type="match status" value="3"/>
</dbReference>
<dbReference type="InterPro" id="IPR042099">
    <property type="entry name" value="ANL_N_sf"/>
</dbReference>
<sequence>MENLENKSESELSEILIKSKLIEIWKKVFRYNLIDDEEDFFVMGGDSLKMFRILSKIEHNFKINIPPSTFIKLNNIKAISKFIFEDASKMKEQIKVEQKVNKDKEIGSYYGGLTEVQMAYLTGRSDEYILGNISTHLYYEVITELDIKKLNMSLNQVIQHQPMLRAVFTSDGKQRILDEILEYKIIIEDVSYLSEKEMEKVILDERERMSHQIFNPEKWPLFEFKAFKLNNTKNYLCIGIDLLIADASSLSLLVGYLLKVYFGDENINYPTGEYTFLDYTNDINNYKNNVEYKQDIVYWQNKINELRDAPMLPIRHSLVNVKNPVFKRKSRILSRSKWKEIKTLCRKKGISYSSVLLTIYSKVLSFWSNQERFTLNLTVSNRQPFHSDVEKIIGDFTSVLLLDVNLSEEGFWNNAKKLQDTLLEALEHRHYDGVNVIREMSRRNESGQQVLMPIVFTSMLFSMDGEDKGKFFNDLGKIKMGVSQTSQVYLDYQVMELNGELSITWDYIEELFEKETIETMFDQYVDMLESLPKEKELALSESDGQVVSKYNATDKEIEKATIQQLFKEATKKYPENIAVKANNKEITYKELDKRSNQVARYLLEQGIKKGDVVAVVANRDIDTIINTLGILKIGAVYVAVEPDYPKERINYILENSGGKILLGEKECQESKTYSQEQILGVSYLPEDIAYIIYTSGSTGKPKGVVITHDAALNTILDINDKFNVTEKDRVIGLSSMCFDLSVYDIFGSLISGATLIQVPDLRDIRNVLDIVSKEKITIWNSVPAIMDMAVANLPNNEVTEINYWEVEDNTDIEVSYGNKDLRLIFLSGDWIPLNLPKKIKDYFTYAKVLSLGGATEASIWSIHYPIDEVSEKWNSIPYGYPLSNQTFYVLNHKKEVCPIGVEGELYIGGRGLALEYRNDKVKTEDAFIDHKKLGRLYKTGDYGKLHREGYIEFLGRKDQQVKINGHRIELGEIENQINSYKDVVSSVVVNRKDGQGKKYLCAYIVEEKEISYEYLEKYLKESLPEYMIPKYYVKIDEIPLNINGKVDKNALPLPNIKKDKDNYISPSTETEKEVAKIWEEILGINKISIQDSFLKLGGDSIMMVRVISNFAEKLKVDISFKEFMIANTVKEISKIIDAKISSNKIIQSGVIYEKYINSNSNKILEFPLTDVQKAYLIGRKDDFELGGTSTHIYYEIETTWDINKLNGSLNELIKFQPMLRTIFTNEGNQKILEEAPEYKIMVKDMSYLSEVEIEKVILAERERMSHHVFNPKKWPLFEFKALKVSNNIIRLIISIDLLILDGSSIRIFARELYDIYKGNTLEKLDFTFKDYVLAYENFKKSEIYKRDEEYWMGKIEGFPVSPALPLKQSVRTVKEPHFNRFQKIVSKEKWNSIKKLAQEKNITPSALLCTIYAKILSYWSNQEELGLNVTVFTRYPFHADVEKIIGDFTSVMLLDVNLSEEGFWNNARKLQDTLLEALQHRHYDGVNVIREMSRRNENGQQVLMPIVFTSMLFSMEGEDKGKFFNDLGKIKMGVSQTSQVYLDYQVMELDGELSITWDYVEELFEKETIETMFEQYVDMLESLPKKKELTLSESDWQGVFEYNSTDKEIEKATIQQLFKEATKKYSENIAVKANNKEITYKELDRRSNQVARYLLEQGIKKSDVVAVVANRDIDTIINTLGILKVGAVYVAVEPDYPKERINYILENSGGKILLGEKECQESKVYSQKEILGISYLPEDIAYIIYTSGSTGRPKGVVITHDAALNTILDINDKFNVTEKDRVIGLSSMCFDLSVYDIFGSLISGATLIQVPDLRDIRHVLDIISREKITIWNSVPAIMDMAVENLPNNEVREINYWELEDNTDIEVSYGNTDLRLILLSGDWIPLNLPKKIKDYFTDANVISLGGATEASIWSIHYPIEEVSEKWTSIPYGYPLSNQTFYVLNHKKEICPIGVEGELYIGGRGLALEYRNDEAKTKNAFIDHKKLGKLYKTGDYGKLHREGYIEFLGRKDQQVKINGHRIELGEIENQINNYKDVVSSVVVNREDEQGKKYLCAYIVEEKEISYEHLEKHLKESLPEYMIPKYYVKIGKIPLNINGKVDKKALPLPNIKKDKDNYIAPSTETEKEVAKIWEEVLGINKIGIHDSFLKLGGDSIMMVRVISKLAEKLKVDVSFKEFMTANTINKLSIIINTKIGESNLVGNPIIKYPEPKIDHLNKYKEFPLTAVQTAYFMGRDKLFELGGTSTHGYYEIETSWDINKLSMSLNQLIRSQPMLRAVFTNDGKQKILEEVPEYKIIVEDVSQLSEVEIEKAILAERERMSHHVFSPEKWPLFEFKAFKLNNAKNYLCMGIDLLIADGSSMRIIMGKLSEYYNRKEYDPEIKDDYKENGFTFRDYVLAYERFKSSEIYKRDEVYWMNKIEGFPSSPVLPLKQSIRTVKEPHFNRCQKVVPKEKWHRIKELAQEKSITPSALLCTIYAKVLSYWSNQEDLGINVTVFTRYPFHADVEKIIGDFTSIILLGVNLSEEGFWNNAKKLQDTLLEALEHRHYDGVNVIREMSRRSESGQQALMPIVFTSMLFSMEEEDRGNFFNDLGEIKMGVSQTSQVYLDYQVMELDGELSITWDYVEELFEKETIEAMFEQYVNMLESLPKEKELTLSESDWQVVSEYNSIDKEIEKATIQQLFKEATKKYSENIAVKASHKEITYKELDRRSNQVARYLLEQGIKKGDVVAVVANRDIDTIINTLGILKTGAVYVAVEPDYPKERINYILENSGGKILLGEKECQESQIYSQEEILGISYLPEDIAYIIYTSGSTGRPKGVVITHDAALNTILDINDKFNVTERDRVIGLSSMCFDLSVYDIFGSLISGATLIQVPDLRDVKNIIEIIDNENITIWNSVPAIMEMFVDCVDIERKNNLRLILLSGDWIALNLPKKISGYFTGAKVISLGGATEASIWSIHYPIEEISEKWTSIPYGYPLSNQTFYVLNHKKEICPIGVEGELYIGGRGLALEYRNDKVKTEDAFIDHKKLGRLYKTGDYGKLHREGHIEFLGRKDQQVKINGHRIELGEIENQINSYKGIVSSVIVNREDEQGKKYLCAYIVEEKEIFYEYLERHLKESLPEYMIPKYYVKIDEIPLNINGKIDKKALPLPKIKKDEDNYIAPRTETEKEVAKIWEKVLEINKIGVHDSFFKIGGDSVSAINVYSELNNNFEITINDIFKYSTISKLSNHIVKKDKGNDIFTTHKNNYSKRIKELLNQDNFITEEINNYNDLVKKDLQCTCYSMQLYKNLLITGATGYLGSHIIKDLLKNYSVHLYLLVRSETIEKAKKKLYETFMFYFNEDIQDYADKFTIILGDISLEGLGITDTFYGQLSEKVDCIINCAAKVSHFGEYEEFYKVNVEGVKNIIEFSRYNKEKKLVHISTTYLANNDAGNMLKKMFTEYDIYDGNNHKSYYIQSKNEAESIIRYEKNNGLDIDIIRVGNISFNTETCRFQINPNENAFYSLLKSYYQLKIIPQSELEFLEFTNVNQASKAICLLTMNVDSKSETYHVCNMKKISLNCLYSMSTKKFDLKRVHYLDFIDFLKEKRKIKKYVRDINNIMNHMYLLPWNDKSSSIIMATKTDNTLNGLGFEWEELDQVWFDKMAKSFNF</sequence>
<dbReference type="InterPro" id="IPR001242">
    <property type="entry name" value="Condensation_dom"/>
</dbReference>
<evidence type="ECO:0000256" key="6">
    <source>
        <dbReference type="ARBA" id="ARBA00022598"/>
    </source>
</evidence>
<dbReference type="FunFam" id="3.30.559.30:FF:000006">
    <property type="entry name" value="Yersiniabactin polyketide/non-ribosomal peptide synthetase"/>
    <property type="match status" value="3"/>
</dbReference>
<protein>
    <recommendedName>
        <fullName evidence="8">Carrier domain-containing protein</fullName>
    </recommendedName>
</protein>
<dbReference type="Gene3D" id="3.40.50.720">
    <property type="entry name" value="NAD(P)-binding Rossmann-like Domain"/>
    <property type="match status" value="1"/>
</dbReference>
<evidence type="ECO:0000313" key="10">
    <source>
        <dbReference type="Proteomes" id="UP000240615"/>
    </source>
</evidence>
<dbReference type="Pfam" id="PF13193">
    <property type="entry name" value="AMP-binding_C"/>
    <property type="match status" value="3"/>
</dbReference>
<dbReference type="Pfam" id="PF07993">
    <property type="entry name" value="NAD_binding_4"/>
    <property type="match status" value="1"/>
</dbReference>
<dbReference type="Gene3D" id="3.30.559.30">
    <property type="entry name" value="Nonribosomal peptide synthetase, condensation domain"/>
    <property type="match status" value="3"/>
</dbReference>
<dbReference type="GO" id="GO:0017000">
    <property type="term" value="P:antibiotic biosynthetic process"/>
    <property type="evidence" value="ECO:0007669"/>
    <property type="project" value="UniProtKB-KW"/>
</dbReference>
<keyword evidence="4" id="KW-0596">Phosphopantetheine</keyword>
<evidence type="ECO:0000256" key="3">
    <source>
        <dbReference type="ARBA" id="ARBA00006432"/>
    </source>
</evidence>
<gene>
    <name evidence="9" type="ORF">C7M56_11260</name>
</gene>
<dbReference type="InterPro" id="IPR025110">
    <property type="entry name" value="AMP-bd_C"/>
</dbReference>
<dbReference type="InterPro" id="IPR036291">
    <property type="entry name" value="NAD(P)-bd_dom_sf"/>
</dbReference>
<proteinExistence type="inferred from homology"/>
<dbReference type="CDD" id="cd19535">
    <property type="entry name" value="Cyc_NRPS"/>
    <property type="match status" value="3"/>
</dbReference>
<dbReference type="PROSITE" id="PS00012">
    <property type="entry name" value="PHOSPHOPANTETHEINE"/>
    <property type="match status" value="2"/>
</dbReference>
<dbReference type="SUPFAM" id="SSF52777">
    <property type="entry name" value="CoA-dependent acyltransferases"/>
    <property type="match status" value="6"/>
</dbReference>
<dbReference type="InterPro" id="IPR013120">
    <property type="entry name" value="FAR_NAD-bd"/>
</dbReference>
<dbReference type="Pfam" id="PF00668">
    <property type="entry name" value="Condensation"/>
    <property type="match status" value="3"/>
</dbReference>
<feature type="domain" description="Carrier" evidence="8">
    <location>
        <begin position="1065"/>
        <end position="1140"/>
    </location>
</feature>
<dbReference type="PANTHER" id="PTHR45527">
    <property type="entry name" value="NONRIBOSOMAL PEPTIDE SYNTHETASE"/>
    <property type="match status" value="1"/>
</dbReference>
<evidence type="ECO:0000256" key="2">
    <source>
        <dbReference type="ARBA" id="ARBA00004924"/>
    </source>
</evidence>
<dbReference type="InterPro" id="IPR045851">
    <property type="entry name" value="AMP-bd_C_sf"/>
</dbReference>
<dbReference type="PANTHER" id="PTHR45527:SF10">
    <property type="entry name" value="PYOCHELIN SYNTHASE PCHF"/>
    <property type="match status" value="1"/>
</dbReference>
<name>A0ABC8CUS4_CLOBO</name>
<accession>A0ABC8CUS4</accession>
<dbReference type="SUPFAM" id="SSF56801">
    <property type="entry name" value="Acetyl-CoA synthetase-like"/>
    <property type="match status" value="3"/>
</dbReference>
<dbReference type="GO" id="GO:0016874">
    <property type="term" value="F:ligase activity"/>
    <property type="evidence" value="ECO:0007669"/>
    <property type="project" value="UniProtKB-KW"/>
</dbReference>
<evidence type="ECO:0000256" key="5">
    <source>
        <dbReference type="ARBA" id="ARBA00022553"/>
    </source>
</evidence>
<feature type="domain" description="Carrier" evidence="8">
    <location>
        <begin position="12"/>
        <end position="87"/>
    </location>
</feature>
<dbReference type="Proteomes" id="UP000240615">
    <property type="component" value="Chromosome"/>
</dbReference>
<feature type="domain" description="Carrier" evidence="8">
    <location>
        <begin position="2117"/>
        <end position="2192"/>
    </location>
</feature>
<dbReference type="InterPro" id="IPR023213">
    <property type="entry name" value="CAT-like_dom_sf"/>
</dbReference>
<dbReference type="Gene3D" id="3.40.50.12780">
    <property type="entry name" value="N-terminal domain of ligase-like"/>
    <property type="match status" value="3"/>
</dbReference>
<dbReference type="SUPFAM" id="SSF47336">
    <property type="entry name" value="ACP-like"/>
    <property type="match status" value="4"/>
</dbReference>
<keyword evidence="6" id="KW-0436">Ligase</keyword>
<evidence type="ECO:0000256" key="7">
    <source>
        <dbReference type="ARBA" id="ARBA00023194"/>
    </source>
</evidence>
<evidence type="ECO:0000256" key="4">
    <source>
        <dbReference type="ARBA" id="ARBA00022450"/>
    </source>
</evidence>
<dbReference type="Gene3D" id="3.30.559.10">
    <property type="entry name" value="Chloramphenicol acetyltransferase-like domain"/>
    <property type="match status" value="3"/>
</dbReference>
<dbReference type="Pfam" id="PF00550">
    <property type="entry name" value="PP-binding"/>
    <property type="match status" value="4"/>
</dbReference>
<dbReference type="InterPro" id="IPR006162">
    <property type="entry name" value="Ppantetheine_attach_site"/>
</dbReference>
<comment type="cofactor">
    <cofactor evidence="1">
        <name>pantetheine 4'-phosphate</name>
        <dbReference type="ChEBI" id="CHEBI:47942"/>
    </cofactor>
</comment>
<dbReference type="Pfam" id="PF00501">
    <property type="entry name" value="AMP-binding"/>
    <property type="match status" value="3"/>
</dbReference>
<keyword evidence="5" id="KW-0597">Phosphoprotein</keyword>
<dbReference type="InterPro" id="IPR000873">
    <property type="entry name" value="AMP-dep_synth/lig_dom"/>
</dbReference>
<feature type="domain" description="Carrier" evidence="8">
    <location>
        <begin position="3158"/>
        <end position="3231"/>
    </location>
</feature>
<keyword evidence="7" id="KW-0045">Antibiotic biosynthesis</keyword>
<dbReference type="InterPro" id="IPR010071">
    <property type="entry name" value="AA_adenyl_dom"/>
</dbReference>
<dbReference type="FunFam" id="3.30.300.30:FF:000010">
    <property type="entry name" value="Enterobactin synthetase component F"/>
    <property type="match status" value="2"/>
</dbReference>
<dbReference type="PROSITE" id="PS50075">
    <property type="entry name" value="CARRIER"/>
    <property type="match status" value="4"/>
</dbReference>
<dbReference type="RefSeq" id="WP_159035259.1">
    <property type="nucleotide sequence ID" value="NZ_CP027777.1"/>
</dbReference>
<dbReference type="GO" id="GO:0008610">
    <property type="term" value="P:lipid biosynthetic process"/>
    <property type="evidence" value="ECO:0007669"/>
    <property type="project" value="UniProtKB-ARBA"/>
</dbReference>
<dbReference type="FunFam" id="3.30.559.10:FF:000023">
    <property type="entry name" value="Non-ribosomal peptide synthetase"/>
    <property type="match status" value="2"/>
</dbReference>
<reference evidence="9 10" key="1">
    <citation type="submission" date="2018-01" db="EMBL/GenBank/DDBJ databases">
        <title>Genetic Diversity of Clostridium botulinum in seafood.</title>
        <authorList>
            <person name="Athira V."/>
            <person name="Arun Jyothi P.V."/>
            <person name="Lalitha K.V."/>
            <person name="Joseph T.C."/>
        </authorList>
    </citation>
    <scope>NUCLEOTIDE SEQUENCE [LARGE SCALE GENOMIC DNA]</scope>
    <source>
        <strain evidence="9 10">Mfbjulcb8</strain>
    </source>
</reference>
<comment type="similarity">
    <text evidence="3">Belongs to the ATP-dependent AMP-binding enzyme family.</text>
</comment>
<dbReference type="CDD" id="cd05235">
    <property type="entry name" value="SDR_e1"/>
    <property type="match status" value="1"/>
</dbReference>
<dbReference type="SUPFAM" id="SSF51735">
    <property type="entry name" value="NAD(P)-binding Rossmann-fold domains"/>
    <property type="match status" value="1"/>
</dbReference>
<comment type="pathway">
    <text evidence="2">Siderophore biosynthesis.</text>
</comment>
<organism evidence="9 10">
    <name type="scientific">Clostridium botulinum</name>
    <dbReference type="NCBI Taxonomy" id="1491"/>
    <lineage>
        <taxon>Bacteria</taxon>
        <taxon>Bacillati</taxon>
        <taxon>Bacillota</taxon>
        <taxon>Clostridia</taxon>
        <taxon>Eubacteriales</taxon>
        <taxon>Clostridiaceae</taxon>
        <taxon>Clostridium</taxon>
    </lineage>
</organism>
<dbReference type="InterPro" id="IPR057737">
    <property type="entry name" value="Condensation_MtbB-like"/>
</dbReference>
<evidence type="ECO:0000256" key="1">
    <source>
        <dbReference type="ARBA" id="ARBA00001957"/>
    </source>
</evidence>
<evidence type="ECO:0000313" key="9">
    <source>
        <dbReference type="EMBL" id="AVQ39229.1"/>
    </source>
</evidence>
<dbReference type="GO" id="GO:0044550">
    <property type="term" value="P:secondary metabolite biosynthetic process"/>
    <property type="evidence" value="ECO:0007669"/>
    <property type="project" value="UniProtKB-ARBA"/>
</dbReference>
<dbReference type="NCBIfam" id="NF003417">
    <property type="entry name" value="PRK04813.1"/>
    <property type="match status" value="3"/>
</dbReference>